<dbReference type="STRING" id="4846.A0A367IMH9"/>
<dbReference type="InterPro" id="IPR001680">
    <property type="entry name" value="WD40_rpt"/>
</dbReference>
<dbReference type="PANTHER" id="PTHR13831">
    <property type="entry name" value="MEMBER OF THE HIR1 FAMILY OF WD-REPEAT PROTEINS"/>
    <property type="match status" value="1"/>
</dbReference>
<keyword evidence="3 7" id="KW-0853">WD repeat</keyword>
<dbReference type="InterPro" id="IPR020472">
    <property type="entry name" value="WD40_PAC1"/>
</dbReference>
<dbReference type="GO" id="GO:0005634">
    <property type="term" value="C:nucleus"/>
    <property type="evidence" value="ECO:0007669"/>
    <property type="project" value="UniProtKB-SubCell"/>
</dbReference>
<dbReference type="OrthoDB" id="1741719at2759"/>
<evidence type="ECO:0000256" key="7">
    <source>
        <dbReference type="PROSITE-ProRule" id="PRU00221"/>
    </source>
</evidence>
<keyword evidence="5" id="KW-0156">Chromatin regulator</keyword>
<feature type="repeat" description="WD" evidence="7">
    <location>
        <begin position="18"/>
        <end position="50"/>
    </location>
</feature>
<evidence type="ECO:0000256" key="5">
    <source>
        <dbReference type="ARBA" id="ARBA00022853"/>
    </source>
</evidence>
<gene>
    <name evidence="9" type="primary">HIR1_1</name>
    <name evidence="9" type="ORF">CU098_001006</name>
</gene>
<comment type="caution">
    <text evidence="9">The sequence shown here is derived from an EMBL/GenBank/DDBJ whole genome shotgun (WGS) entry which is preliminary data.</text>
</comment>
<evidence type="ECO:0000256" key="3">
    <source>
        <dbReference type="ARBA" id="ARBA00022574"/>
    </source>
</evidence>
<dbReference type="CDD" id="cd00200">
    <property type="entry name" value="WD40"/>
    <property type="match status" value="1"/>
</dbReference>
<organism evidence="9 10">
    <name type="scientific">Rhizopus stolonifer</name>
    <name type="common">Rhizopus nigricans</name>
    <dbReference type="NCBI Taxonomy" id="4846"/>
    <lineage>
        <taxon>Eukaryota</taxon>
        <taxon>Fungi</taxon>
        <taxon>Fungi incertae sedis</taxon>
        <taxon>Mucoromycota</taxon>
        <taxon>Mucoromycotina</taxon>
        <taxon>Mucoromycetes</taxon>
        <taxon>Mucorales</taxon>
        <taxon>Mucorineae</taxon>
        <taxon>Rhizopodaceae</taxon>
        <taxon>Rhizopus</taxon>
    </lineage>
</organism>
<dbReference type="Pfam" id="PF24105">
    <property type="entry name" value="Beta-prop_CAF1B_HIR1"/>
    <property type="match status" value="1"/>
</dbReference>
<feature type="repeat" description="WD" evidence="7">
    <location>
        <begin position="175"/>
        <end position="206"/>
    </location>
</feature>
<feature type="non-terminal residue" evidence="9">
    <location>
        <position position="339"/>
    </location>
</feature>
<evidence type="ECO:0000256" key="2">
    <source>
        <dbReference type="ARBA" id="ARBA00007306"/>
    </source>
</evidence>
<evidence type="ECO:0000259" key="8">
    <source>
        <dbReference type="Pfam" id="PF24105"/>
    </source>
</evidence>
<dbReference type="PRINTS" id="PR00320">
    <property type="entry name" value="GPROTEINBRPT"/>
</dbReference>
<protein>
    <submittedName>
        <fullName evidence="9">HIR complex subunit</fullName>
    </submittedName>
</protein>
<evidence type="ECO:0000313" key="10">
    <source>
        <dbReference type="Proteomes" id="UP000253551"/>
    </source>
</evidence>
<dbReference type="InterPro" id="IPR015943">
    <property type="entry name" value="WD40/YVTN_repeat-like_dom_sf"/>
</dbReference>
<dbReference type="SUPFAM" id="SSF50978">
    <property type="entry name" value="WD40 repeat-like"/>
    <property type="match status" value="1"/>
</dbReference>
<dbReference type="EMBL" id="PJQM01006940">
    <property type="protein sequence ID" value="RCH78875.1"/>
    <property type="molecule type" value="Genomic_DNA"/>
</dbReference>
<dbReference type="GO" id="GO:0000417">
    <property type="term" value="C:HIR complex"/>
    <property type="evidence" value="ECO:0007669"/>
    <property type="project" value="TreeGrafter"/>
</dbReference>
<dbReference type="GO" id="GO:0006351">
    <property type="term" value="P:DNA-templated transcription"/>
    <property type="evidence" value="ECO:0007669"/>
    <property type="project" value="InterPro"/>
</dbReference>
<dbReference type="InterPro" id="IPR055410">
    <property type="entry name" value="Beta-prop_CAF1B_HIR1"/>
</dbReference>
<feature type="repeat" description="WD" evidence="7">
    <location>
        <begin position="133"/>
        <end position="174"/>
    </location>
</feature>
<keyword evidence="4" id="KW-0677">Repeat</keyword>
<reference evidence="9 10" key="1">
    <citation type="journal article" date="2018" name="G3 (Bethesda)">
        <title>Phylogenetic and Phylogenomic Definition of Rhizopus Species.</title>
        <authorList>
            <person name="Gryganskyi A.P."/>
            <person name="Golan J."/>
            <person name="Dolatabadi S."/>
            <person name="Mondo S."/>
            <person name="Robb S."/>
            <person name="Idnurm A."/>
            <person name="Muszewska A."/>
            <person name="Steczkiewicz K."/>
            <person name="Masonjones S."/>
            <person name="Liao H.L."/>
            <person name="Gajdeczka M.T."/>
            <person name="Anike F."/>
            <person name="Vuek A."/>
            <person name="Anishchenko I.M."/>
            <person name="Voigt K."/>
            <person name="de Hoog G.S."/>
            <person name="Smith M.E."/>
            <person name="Heitman J."/>
            <person name="Vilgalys R."/>
            <person name="Stajich J.E."/>
        </authorList>
    </citation>
    <scope>NUCLEOTIDE SEQUENCE [LARGE SCALE GENOMIC DNA]</scope>
    <source>
        <strain evidence="9 10">LSU 92-RS-03</strain>
    </source>
</reference>
<dbReference type="Proteomes" id="UP000253551">
    <property type="component" value="Unassembled WGS sequence"/>
</dbReference>
<dbReference type="PROSITE" id="PS50294">
    <property type="entry name" value="WD_REPEATS_REGION"/>
    <property type="match status" value="3"/>
</dbReference>
<dbReference type="InterPro" id="IPR036322">
    <property type="entry name" value="WD40_repeat_dom_sf"/>
</dbReference>
<keyword evidence="10" id="KW-1185">Reference proteome</keyword>
<dbReference type="PANTHER" id="PTHR13831:SF0">
    <property type="entry name" value="PROTEIN HIRA"/>
    <property type="match status" value="1"/>
</dbReference>
<dbReference type="GO" id="GO:0031491">
    <property type="term" value="F:nucleosome binding"/>
    <property type="evidence" value="ECO:0007669"/>
    <property type="project" value="TreeGrafter"/>
</dbReference>
<feature type="domain" description="CAF1B/HIR1 beta-propeller" evidence="8">
    <location>
        <begin position="29"/>
        <end position="209"/>
    </location>
</feature>
<name>A0A367IMH9_RHIST</name>
<keyword evidence="6" id="KW-0539">Nucleus</keyword>
<dbReference type="PROSITE" id="PS50082">
    <property type="entry name" value="WD_REPEATS_2"/>
    <property type="match status" value="3"/>
</dbReference>
<evidence type="ECO:0000256" key="6">
    <source>
        <dbReference type="ARBA" id="ARBA00023242"/>
    </source>
</evidence>
<accession>A0A367IMH9</accession>
<comment type="similarity">
    <text evidence="2">Belongs to the WD repeat HIR1 family.</text>
</comment>
<evidence type="ECO:0000256" key="1">
    <source>
        <dbReference type="ARBA" id="ARBA00004123"/>
    </source>
</evidence>
<dbReference type="GO" id="GO:0000785">
    <property type="term" value="C:chromatin"/>
    <property type="evidence" value="ECO:0007669"/>
    <property type="project" value="TreeGrafter"/>
</dbReference>
<sequence length="339" mass="38042">MIIFKPDWVSHADKAQEAKGKKPCIYSVHVHPDGTRLATGSLDTTIKIWNTKPIYHEESEKDLECNKLLCTMTMHNGAVLCVRWSNREGQYLASSSDSDNVIIIWERDVNVKEGNVFGSSEVNYETWKPVKYLRGHESDVQDLAWSKDNQYLASCGVDGFVIVWDGKTFEQVKKIDRHEGFVKGITWDPAGKYLASQSDDKTVKIWRTADWGLETVIKNPFVNAPGTTLFRRLSWSPDGCHISAANAVNSIKCIAAIIGREDWNTDISLVGHQLPIEITSFNPKMFNMADESVSSQSKSMSSICALGSQDRSISIWTTKFSKPICVAADIFDNYVYDIA</sequence>
<dbReference type="InterPro" id="IPR031120">
    <property type="entry name" value="HIR1-like"/>
</dbReference>
<dbReference type="AlphaFoldDB" id="A0A367IMH9"/>
<evidence type="ECO:0000313" key="9">
    <source>
        <dbReference type="EMBL" id="RCH78875.1"/>
    </source>
</evidence>
<proteinExistence type="inferred from homology"/>
<dbReference type="SMART" id="SM00320">
    <property type="entry name" value="WD40"/>
    <property type="match status" value="5"/>
</dbReference>
<dbReference type="GO" id="GO:0006338">
    <property type="term" value="P:chromatin remodeling"/>
    <property type="evidence" value="ECO:0007669"/>
    <property type="project" value="TreeGrafter"/>
</dbReference>
<comment type="subcellular location">
    <subcellularLocation>
        <location evidence="1">Nucleus</location>
    </subcellularLocation>
</comment>
<evidence type="ECO:0000256" key="4">
    <source>
        <dbReference type="ARBA" id="ARBA00022737"/>
    </source>
</evidence>
<dbReference type="Gene3D" id="2.130.10.10">
    <property type="entry name" value="YVTN repeat-like/Quinoprotein amine dehydrogenase"/>
    <property type="match status" value="2"/>
</dbReference>